<keyword evidence="2" id="KW-1185">Reference proteome</keyword>
<comment type="caution">
    <text evidence="1">The sequence shown here is derived from an EMBL/GenBank/DDBJ whole genome shotgun (WGS) entry which is preliminary data.</text>
</comment>
<accession>A0ACB9CJ24</accession>
<protein>
    <submittedName>
        <fullName evidence="1">Uncharacterized protein</fullName>
    </submittedName>
</protein>
<reference evidence="1 2" key="2">
    <citation type="journal article" date="2022" name="Mol. Ecol. Resour.">
        <title>The genomes of chicory, endive, great burdock and yacon provide insights into Asteraceae paleo-polyploidization history and plant inulin production.</title>
        <authorList>
            <person name="Fan W."/>
            <person name="Wang S."/>
            <person name="Wang H."/>
            <person name="Wang A."/>
            <person name="Jiang F."/>
            <person name="Liu H."/>
            <person name="Zhao H."/>
            <person name="Xu D."/>
            <person name="Zhang Y."/>
        </authorList>
    </citation>
    <scope>NUCLEOTIDE SEQUENCE [LARGE SCALE GENOMIC DNA]</scope>
    <source>
        <strain evidence="2">cv. Niubang</strain>
    </source>
</reference>
<evidence type="ECO:0000313" key="2">
    <source>
        <dbReference type="Proteomes" id="UP001055879"/>
    </source>
</evidence>
<organism evidence="1 2">
    <name type="scientific">Arctium lappa</name>
    <name type="common">Greater burdock</name>
    <name type="synonym">Lappa major</name>
    <dbReference type="NCBI Taxonomy" id="4217"/>
    <lineage>
        <taxon>Eukaryota</taxon>
        <taxon>Viridiplantae</taxon>
        <taxon>Streptophyta</taxon>
        <taxon>Embryophyta</taxon>
        <taxon>Tracheophyta</taxon>
        <taxon>Spermatophyta</taxon>
        <taxon>Magnoliopsida</taxon>
        <taxon>eudicotyledons</taxon>
        <taxon>Gunneridae</taxon>
        <taxon>Pentapetalae</taxon>
        <taxon>asterids</taxon>
        <taxon>campanulids</taxon>
        <taxon>Asterales</taxon>
        <taxon>Asteraceae</taxon>
        <taxon>Carduoideae</taxon>
        <taxon>Cardueae</taxon>
        <taxon>Arctiinae</taxon>
        <taxon>Arctium</taxon>
    </lineage>
</organism>
<sequence length="135" mass="15232">MLILEGRSNSGGKIKGKGGDCNDSEDGKLMLGVQDEFGWKRLPEWSFQGLARRDSVLFMEEESTRGIEEVAWAEILAEDARMESDVRIDGAVIYGKVEIDENEIRSDKIKGIIDSNKENLSQNLQYIDDSEKFVK</sequence>
<evidence type="ECO:0000313" key="1">
    <source>
        <dbReference type="EMBL" id="KAI3734318.1"/>
    </source>
</evidence>
<reference evidence="2" key="1">
    <citation type="journal article" date="2022" name="Mol. Ecol. Resour.">
        <title>The genomes of chicory, endive, great burdock and yacon provide insights into Asteraceae palaeo-polyploidization history and plant inulin production.</title>
        <authorList>
            <person name="Fan W."/>
            <person name="Wang S."/>
            <person name="Wang H."/>
            <person name="Wang A."/>
            <person name="Jiang F."/>
            <person name="Liu H."/>
            <person name="Zhao H."/>
            <person name="Xu D."/>
            <person name="Zhang Y."/>
        </authorList>
    </citation>
    <scope>NUCLEOTIDE SEQUENCE [LARGE SCALE GENOMIC DNA]</scope>
    <source>
        <strain evidence="2">cv. Niubang</strain>
    </source>
</reference>
<dbReference type="EMBL" id="CM042050">
    <property type="protein sequence ID" value="KAI3734318.1"/>
    <property type="molecule type" value="Genomic_DNA"/>
</dbReference>
<name>A0ACB9CJ24_ARCLA</name>
<dbReference type="Proteomes" id="UP001055879">
    <property type="component" value="Linkage Group LG04"/>
</dbReference>
<proteinExistence type="predicted"/>
<gene>
    <name evidence="1" type="ORF">L6452_13784</name>
</gene>